<evidence type="ECO:0000313" key="1">
    <source>
        <dbReference type="EMBL" id="MFD2681084.1"/>
    </source>
</evidence>
<dbReference type="SUPFAM" id="SSF158430">
    <property type="entry name" value="Bacillus cereus metalloprotein-like"/>
    <property type="match status" value="2"/>
</dbReference>
<reference evidence="2" key="1">
    <citation type="journal article" date="2019" name="Int. J. Syst. Evol. Microbiol.">
        <title>The Global Catalogue of Microorganisms (GCM) 10K type strain sequencing project: providing services to taxonomists for standard genome sequencing and annotation.</title>
        <authorList>
            <consortium name="The Broad Institute Genomics Platform"/>
            <consortium name="The Broad Institute Genome Sequencing Center for Infectious Disease"/>
            <person name="Wu L."/>
            <person name="Ma J."/>
        </authorList>
    </citation>
    <scope>NUCLEOTIDE SEQUENCE [LARGE SCALE GENOMIC DNA]</scope>
    <source>
        <strain evidence="2">KCTC 3913</strain>
    </source>
</reference>
<dbReference type="InterPro" id="IPR021328">
    <property type="entry name" value="CotB-like"/>
</dbReference>
<dbReference type="RefSeq" id="WP_377934985.1">
    <property type="nucleotide sequence ID" value="NZ_JBHUMF010000023.1"/>
</dbReference>
<dbReference type="Pfam" id="PF11155">
    <property type="entry name" value="DUF2935"/>
    <property type="match status" value="2"/>
</dbReference>
<accession>A0ABW5RSX8</accession>
<keyword evidence="2" id="KW-1185">Reference proteome</keyword>
<comment type="caution">
    <text evidence="1">The sequence shown here is derived from an EMBL/GenBank/DDBJ whole genome shotgun (WGS) entry which is preliminary data.</text>
</comment>
<name>A0ABW5RSX8_9BACI</name>
<dbReference type="Gene3D" id="1.20.1260.120">
    <property type="entry name" value="Protein of unknown function DUF2935"/>
    <property type="match status" value="1"/>
</dbReference>
<proteinExistence type="predicted"/>
<dbReference type="EMBL" id="JBHUMF010000023">
    <property type="protein sequence ID" value="MFD2681084.1"/>
    <property type="molecule type" value="Genomic_DNA"/>
</dbReference>
<gene>
    <name evidence="1" type="ORF">ACFSUL_10035</name>
</gene>
<sequence>MTSYVEKALFEHDFWLKVLRDHSIFLEGALHHKEKEDIAKAVHFKEYFIKELEKLPSLSKDQLRQLSKQVAPQVKALKEFKLSIIKRQLQGEIKIHFGPTFINHMVNELEEYEKVLGYLKNGEGPPIFHELHHHLLWLSDAAGHAGAISGTVDLAEKDLRQKGLIFEKQFNEFYLKAIELANYLRANIRTFPALRKFNDDVDIEIRLFQIFLEELEEMEMKEEVLGSFSAQMADHMYREESYYIQKVAEAEKVYRRE</sequence>
<dbReference type="Proteomes" id="UP001597506">
    <property type="component" value="Unassembled WGS sequence"/>
</dbReference>
<protein>
    <submittedName>
        <fullName evidence="1">DUF2935 domain-containing protein</fullName>
    </submittedName>
</protein>
<evidence type="ECO:0000313" key="2">
    <source>
        <dbReference type="Proteomes" id="UP001597506"/>
    </source>
</evidence>
<organism evidence="1 2">
    <name type="scientific">Bacillus seohaeanensis</name>
    <dbReference type="NCBI Taxonomy" id="284580"/>
    <lineage>
        <taxon>Bacteria</taxon>
        <taxon>Bacillati</taxon>
        <taxon>Bacillota</taxon>
        <taxon>Bacilli</taxon>
        <taxon>Bacillales</taxon>
        <taxon>Bacillaceae</taxon>
        <taxon>Bacillus</taxon>
    </lineage>
</organism>